<dbReference type="EMBL" id="JACHYB010000001">
    <property type="protein sequence ID" value="MBB3187508.1"/>
    <property type="molecule type" value="Genomic_DNA"/>
</dbReference>
<name>A0A7W5DRP4_9PORP</name>
<gene>
    <name evidence="4" type="ORF">FHX64_001671</name>
</gene>
<dbReference type="PANTHER" id="PTHR47271">
    <property type="entry name" value="ARGININE DEIMINASE"/>
    <property type="match status" value="1"/>
</dbReference>
<comment type="pathway">
    <text evidence="1">Amino-acid degradation; L-arginine degradation via ADI pathway; carbamoyl phosphate from L-arginine: step 1/2.</text>
</comment>
<organism evidence="4 5">
    <name type="scientific">Microbacter margulisiae</name>
    <dbReference type="NCBI Taxonomy" id="1350067"/>
    <lineage>
        <taxon>Bacteria</taxon>
        <taxon>Pseudomonadati</taxon>
        <taxon>Bacteroidota</taxon>
        <taxon>Bacteroidia</taxon>
        <taxon>Bacteroidales</taxon>
        <taxon>Porphyromonadaceae</taxon>
        <taxon>Microbacter</taxon>
    </lineage>
</organism>
<dbReference type="Proteomes" id="UP000544222">
    <property type="component" value="Unassembled WGS sequence"/>
</dbReference>
<dbReference type="AlphaFoldDB" id="A0A7W5DRP4"/>
<comment type="caution">
    <text evidence="4">The sequence shown here is derived from an EMBL/GenBank/DDBJ whole genome shotgun (WGS) entry which is preliminary data.</text>
</comment>
<keyword evidence="4" id="KW-0378">Hydrolase</keyword>
<accession>A0A7W5DRP4</accession>
<evidence type="ECO:0000256" key="2">
    <source>
        <dbReference type="ARBA" id="ARBA00012171"/>
    </source>
</evidence>
<sequence>MNLNVKNETSTLRTVVLGQPGSIGGVPALEKTFDAKSYESVLKGVYPAEEAIYKEMSLFEKVLLKYNVQVFRPWTLENCNQVFARDVAFVIDDKIINSNIIPDREDEKEAYEVIYDQIAYNKIFNLPEKAHVEGGDVVLFNDIVFVGLYTKPDYPQLKTARTNTYAFHFLKELFPHKTFIPLELKKHDTDPRKGVLHLDCAFMPVGKDKALIYKDGFAHVRDYHMLMDMFGRENVFEITREEMYFMTTNILSISPNVIVSETHFTRLNDHLETRWGFIVERVPYFEISKMGGLLRCSTLPLIRSDD</sequence>
<reference evidence="4 5" key="1">
    <citation type="submission" date="2020-08" db="EMBL/GenBank/DDBJ databases">
        <title>Genomic Encyclopedia of Type Strains, Phase IV (KMG-IV): sequencing the most valuable type-strain genomes for metagenomic binning, comparative biology and taxonomic classification.</title>
        <authorList>
            <person name="Goeker M."/>
        </authorList>
    </citation>
    <scope>NUCLEOTIDE SEQUENCE [LARGE SCALE GENOMIC DNA]</scope>
    <source>
        <strain evidence="4 5">DSM 27471</strain>
    </source>
</reference>
<proteinExistence type="predicted"/>
<evidence type="ECO:0000256" key="1">
    <source>
        <dbReference type="ARBA" id="ARBA00005213"/>
    </source>
</evidence>
<dbReference type="RefSeq" id="WP_183413271.1">
    <property type="nucleotide sequence ID" value="NZ_JACHYB010000001.1"/>
</dbReference>
<dbReference type="Pfam" id="PF19420">
    <property type="entry name" value="DDAH_eukar"/>
    <property type="match status" value="1"/>
</dbReference>
<dbReference type="Gene3D" id="3.75.10.10">
    <property type="entry name" value="L-arginine/glycine Amidinotransferase, Chain A"/>
    <property type="match status" value="1"/>
</dbReference>
<comment type="catalytic activity">
    <reaction evidence="3">
        <text>L-arginine + H2O = L-citrulline + NH4(+)</text>
        <dbReference type="Rhea" id="RHEA:19597"/>
        <dbReference type="ChEBI" id="CHEBI:15377"/>
        <dbReference type="ChEBI" id="CHEBI:28938"/>
        <dbReference type="ChEBI" id="CHEBI:32682"/>
        <dbReference type="ChEBI" id="CHEBI:57743"/>
        <dbReference type="EC" id="3.5.3.6"/>
    </reaction>
</comment>
<protein>
    <recommendedName>
        <fullName evidence="2">arginine deiminase</fullName>
        <ecNumber evidence="2">3.5.3.6</ecNumber>
    </recommendedName>
</protein>
<evidence type="ECO:0000313" key="5">
    <source>
        <dbReference type="Proteomes" id="UP000544222"/>
    </source>
</evidence>
<evidence type="ECO:0000313" key="4">
    <source>
        <dbReference type="EMBL" id="MBB3187508.1"/>
    </source>
</evidence>
<keyword evidence="5" id="KW-1185">Reference proteome</keyword>
<dbReference type="GO" id="GO:0016990">
    <property type="term" value="F:arginine deiminase activity"/>
    <property type="evidence" value="ECO:0007669"/>
    <property type="project" value="UniProtKB-EC"/>
</dbReference>
<dbReference type="GO" id="GO:0019546">
    <property type="term" value="P:L-arginine deiminase pathway"/>
    <property type="evidence" value="ECO:0007669"/>
    <property type="project" value="TreeGrafter"/>
</dbReference>
<dbReference type="PANTHER" id="PTHR47271:SF2">
    <property type="entry name" value="ARGININE DEIMINASE"/>
    <property type="match status" value="1"/>
</dbReference>
<dbReference type="EC" id="3.5.3.6" evidence="2"/>
<evidence type="ECO:0000256" key="3">
    <source>
        <dbReference type="ARBA" id="ARBA00049429"/>
    </source>
</evidence>
<dbReference type="SUPFAM" id="SSF55909">
    <property type="entry name" value="Pentein"/>
    <property type="match status" value="1"/>
</dbReference>